<evidence type="ECO:0000256" key="1">
    <source>
        <dbReference type="ARBA" id="ARBA00004167"/>
    </source>
</evidence>
<protein>
    <submittedName>
        <fullName evidence="6">GTD-binding domain</fullName>
    </submittedName>
</protein>
<evidence type="ECO:0000313" key="7">
    <source>
        <dbReference type="Proteomes" id="UP001370490"/>
    </source>
</evidence>
<keyword evidence="2" id="KW-0812">Transmembrane</keyword>
<name>A0AAN8VL15_9MAGN</name>
<dbReference type="EMBL" id="JBAMMX010000008">
    <property type="protein sequence ID" value="KAK6935619.1"/>
    <property type="molecule type" value="Genomic_DNA"/>
</dbReference>
<gene>
    <name evidence="6" type="ORF">RJ641_035774</name>
</gene>
<dbReference type="InterPro" id="IPR007656">
    <property type="entry name" value="GTD-bd"/>
</dbReference>
<dbReference type="AlphaFoldDB" id="A0AAN8VL15"/>
<dbReference type="InterPro" id="IPR039306">
    <property type="entry name" value="MYOB"/>
</dbReference>
<dbReference type="PANTHER" id="PTHR31448:SF9">
    <property type="entry name" value="MYOSIN-BINDING PROTEIN 6-RELATED"/>
    <property type="match status" value="1"/>
</dbReference>
<evidence type="ECO:0000256" key="3">
    <source>
        <dbReference type="ARBA" id="ARBA00022989"/>
    </source>
</evidence>
<evidence type="ECO:0000259" key="5">
    <source>
        <dbReference type="PROSITE" id="PS51775"/>
    </source>
</evidence>
<organism evidence="6 7">
    <name type="scientific">Dillenia turbinata</name>
    <dbReference type="NCBI Taxonomy" id="194707"/>
    <lineage>
        <taxon>Eukaryota</taxon>
        <taxon>Viridiplantae</taxon>
        <taxon>Streptophyta</taxon>
        <taxon>Embryophyta</taxon>
        <taxon>Tracheophyta</taxon>
        <taxon>Spermatophyta</taxon>
        <taxon>Magnoliopsida</taxon>
        <taxon>eudicotyledons</taxon>
        <taxon>Gunneridae</taxon>
        <taxon>Pentapetalae</taxon>
        <taxon>Dilleniales</taxon>
        <taxon>Dilleniaceae</taxon>
        <taxon>Dillenia</taxon>
    </lineage>
</organism>
<comment type="caution">
    <text evidence="6">The sequence shown here is derived from an EMBL/GenBank/DDBJ whole genome shotgun (WGS) entry which is preliminary data.</text>
</comment>
<keyword evidence="4" id="KW-0472">Membrane</keyword>
<keyword evidence="7" id="KW-1185">Reference proteome</keyword>
<evidence type="ECO:0000256" key="2">
    <source>
        <dbReference type="ARBA" id="ARBA00022692"/>
    </source>
</evidence>
<dbReference type="PANTHER" id="PTHR31448">
    <property type="entry name" value="MYOSIN-BINDING PROTEIN 2"/>
    <property type="match status" value="1"/>
</dbReference>
<comment type="subcellular location">
    <subcellularLocation>
        <location evidence="1">Membrane</location>
        <topology evidence="1">Single-pass membrane protein</topology>
    </subcellularLocation>
</comment>
<evidence type="ECO:0000313" key="6">
    <source>
        <dbReference type="EMBL" id="KAK6935619.1"/>
    </source>
</evidence>
<sequence length="108" mass="12509">MGIGEGFCSEPCYLKQQNSRQVRLDCKSLITLYLELDEERSASAVTANNAMTMIIRLQAEKAAVQMEALQYQRMMEEQAEYDQEALQVLKDLLAKQEEEIFSFFNSKW</sequence>
<evidence type="ECO:0000256" key="4">
    <source>
        <dbReference type="ARBA" id="ARBA00023136"/>
    </source>
</evidence>
<dbReference type="PROSITE" id="PS51775">
    <property type="entry name" value="GTD_BINDING"/>
    <property type="match status" value="1"/>
</dbReference>
<accession>A0AAN8VL15</accession>
<keyword evidence="3" id="KW-1133">Transmembrane helix</keyword>
<reference evidence="6 7" key="1">
    <citation type="submission" date="2023-12" db="EMBL/GenBank/DDBJ databases">
        <title>A high-quality genome assembly for Dillenia turbinata (Dilleniales).</title>
        <authorList>
            <person name="Chanderbali A."/>
        </authorList>
    </citation>
    <scope>NUCLEOTIDE SEQUENCE [LARGE SCALE GENOMIC DNA]</scope>
    <source>
        <strain evidence="6">LSX21</strain>
        <tissue evidence="6">Leaf</tissue>
    </source>
</reference>
<dbReference type="GO" id="GO:0080115">
    <property type="term" value="F:myosin XI tail binding"/>
    <property type="evidence" value="ECO:0007669"/>
    <property type="project" value="UniProtKB-ARBA"/>
</dbReference>
<dbReference type="Proteomes" id="UP001370490">
    <property type="component" value="Unassembled WGS sequence"/>
</dbReference>
<feature type="domain" description="GTD-binding" evidence="5">
    <location>
        <begin position="13"/>
        <end position="108"/>
    </location>
</feature>
<proteinExistence type="predicted"/>
<dbReference type="GO" id="GO:0016020">
    <property type="term" value="C:membrane"/>
    <property type="evidence" value="ECO:0007669"/>
    <property type="project" value="UniProtKB-SubCell"/>
</dbReference>
<dbReference type="Pfam" id="PF04576">
    <property type="entry name" value="Zein-binding"/>
    <property type="match status" value="1"/>
</dbReference>